<evidence type="ECO:0000256" key="2">
    <source>
        <dbReference type="ARBA" id="ARBA00022763"/>
    </source>
</evidence>
<dbReference type="PANTHER" id="PTHR10429">
    <property type="entry name" value="DNA-3-METHYLADENINE GLYCOSYLASE"/>
    <property type="match status" value="1"/>
</dbReference>
<sequence length="202" mass="22508">MKLLELDFLSDDTLSAAKYLLGKEIVTYIDGEETGGYITEVEAYLGLEDKAAHTFSGKVTKKNDMMFEPYGHIYVYTMHGHSCMNFVTTVDRPEGVLIRGIEPSRGIEVMEKRRGRTDHLTDGPGKLTKALGIQRNLHNGLKINGDTLCIMPGKTPDTIAETPRIGIDNKEEAVDYLYRFIVSGNPHVSKFKGKPVADNGWK</sequence>
<dbReference type="NCBIfam" id="TIGR00567">
    <property type="entry name" value="3mg"/>
    <property type="match status" value="1"/>
</dbReference>
<evidence type="ECO:0000313" key="6">
    <source>
        <dbReference type="EMBL" id="CAD2075056.1"/>
    </source>
</evidence>
<dbReference type="GO" id="GO:0003905">
    <property type="term" value="F:alkylbase DNA N-glycosylase activity"/>
    <property type="evidence" value="ECO:0007669"/>
    <property type="project" value="InterPro"/>
</dbReference>
<evidence type="ECO:0000256" key="3">
    <source>
        <dbReference type="ARBA" id="ARBA00022801"/>
    </source>
</evidence>
<dbReference type="SUPFAM" id="SSF50486">
    <property type="entry name" value="FMT C-terminal domain-like"/>
    <property type="match status" value="1"/>
</dbReference>
<dbReference type="Proteomes" id="UP000589351">
    <property type="component" value="Unassembled WGS sequence"/>
</dbReference>
<comment type="caution">
    <text evidence="6">The sequence shown here is derived from an EMBL/GenBank/DDBJ whole genome shotgun (WGS) entry which is preliminary data.</text>
</comment>
<evidence type="ECO:0000313" key="7">
    <source>
        <dbReference type="Proteomes" id="UP000589351"/>
    </source>
</evidence>
<dbReference type="AlphaFoldDB" id="A0A6V7RCH5"/>
<organism evidence="6 7">
    <name type="scientific">Jeotgalicoccus meleagridis</name>
    <dbReference type="NCBI Taxonomy" id="2759181"/>
    <lineage>
        <taxon>Bacteria</taxon>
        <taxon>Bacillati</taxon>
        <taxon>Bacillota</taxon>
        <taxon>Bacilli</taxon>
        <taxon>Bacillales</taxon>
        <taxon>Staphylococcaceae</taxon>
        <taxon>Jeotgalicoccus</taxon>
    </lineage>
</organism>
<dbReference type="CDD" id="cd00540">
    <property type="entry name" value="AAG"/>
    <property type="match status" value="1"/>
</dbReference>
<dbReference type="HAMAP" id="MF_00527">
    <property type="entry name" value="3MGH"/>
    <property type="match status" value="1"/>
</dbReference>
<comment type="similarity">
    <text evidence="1 5">Belongs to the DNA glycosylase MPG family.</text>
</comment>
<dbReference type="PANTHER" id="PTHR10429:SF0">
    <property type="entry name" value="DNA-3-METHYLADENINE GLYCOSYLASE"/>
    <property type="match status" value="1"/>
</dbReference>
<evidence type="ECO:0000256" key="4">
    <source>
        <dbReference type="ARBA" id="ARBA00023204"/>
    </source>
</evidence>
<name>A0A6V7RCH5_9STAP</name>
<dbReference type="Gene3D" id="3.10.300.10">
    <property type="entry name" value="Methylpurine-DNA glycosylase (MPG)"/>
    <property type="match status" value="1"/>
</dbReference>
<dbReference type="EMBL" id="CAJEWD010000006">
    <property type="protein sequence ID" value="CAD2075056.1"/>
    <property type="molecule type" value="Genomic_DNA"/>
</dbReference>
<dbReference type="GO" id="GO:0006284">
    <property type="term" value="P:base-excision repair"/>
    <property type="evidence" value="ECO:0007669"/>
    <property type="project" value="InterPro"/>
</dbReference>
<dbReference type="Pfam" id="PF02245">
    <property type="entry name" value="Pur_DNA_glyco"/>
    <property type="match status" value="1"/>
</dbReference>
<reference evidence="6 7" key="1">
    <citation type="submission" date="2020-07" db="EMBL/GenBank/DDBJ databases">
        <authorList>
            <person name="Criscuolo A."/>
        </authorList>
    </citation>
    <scope>NUCLEOTIDE SEQUENCE [LARGE SCALE GENOMIC DNA]</scope>
    <source>
        <strain evidence="6">CIP111649</strain>
    </source>
</reference>
<dbReference type="EC" id="3.2.2.-" evidence="5"/>
<evidence type="ECO:0000256" key="1">
    <source>
        <dbReference type="ARBA" id="ARBA00009232"/>
    </source>
</evidence>
<dbReference type="InterPro" id="IPR011034">
    <property type="entry name" value="Formyl_transferase-like_C_sf"/>
</dbReference>
<dbReference type="InterPro" id="IPR003180">
    <property type="entry name" value="MPG"/>
</dbReference>
<proteinExistence type="inferred from homology"/>
<dbReference type="RefSeq" id="WP_185125307.1">
    <property type="nucleotide sequence ID" value="NZ_CAJEWD010000006.1"/>
</dbReference>
<gene>
    <name evidence="6" type="ORF">JEODO184_00769</name>
</gene>
<evidence type="ECO:0000256" key="5">
    <source>
        <dbReference type="HAMAP-Rule" id="MF_00527"/>
    </source>
</evidence>
<dbReference type="InterPro" id="IPR036995">
    <property type="entry name" value="MPG_sf"/>
</dbReference>
<keyword evidence="7" id="KW-1185">Reference proteome</keyword>
<keyword evidence="2 5" id="KW-0227">DNA damage</keyword>
<keyword evidence="4 5" id="KW-0234">DNA repair</keyword>
<protein>
    <recommendedName>
        <fullName evidence="5">Putative 3-methyladenine DNA glycosylase</fullName>
        <ecNumber evidence="5">3.2.2.-</ecNumber>
    </recommendedName>
</protein>
<dbReference type="FunFam" id="3.10.300.10:FF:000001">
    <property type="entry name" value="Putative 3-methyladenine DNA glycosylase"/>
    <property type="match status" value="1"/>
</dbReference>
<accession>A0A6V7RCH5</accession>
<dbReference type="GO" id="GO:0003677">
    <property type="term" value="F:DNA binding"/>
    <property type="evidence" value="ECO:0007669"/>
    <property type="project" value="InterPro"/>
</dbReference>
<keyword evidence="3 5" id="KW-0378">Hydrolase</keyword>